<evidence type="ECO:0000313" key="1">
    <source>
        <dbReference type="EMBL" id="MFC3155883.1"/>
    </source>
</evidence>
<accession>A0ABV7HPR6</accession>
<protein>
    <submittedName>
        <fullName evidence="1">Type I-F CRISPR-associated protein Csy2</fullName>
    </submittedName>
</protein>
<sequence>MSKCPDFDYLLVVPHLRVQNANAISSPLTHGFPAMSAFIGLMWALERKAKATGLDVDFNAVGVVAHGCEEQAASDGFVRGFHLTRNPVGKDGKTAAIAEEGRIHLDVSLVFAIGCELISDAAEQKAMADKVKLLLESMRIAGGSVVSSHQPAWRTQPYMAAFTGDARGRETIFNQLKMRLLPGFVLTDRQDALNDEYEALRQLNSQATRLDALLSLSRIDYAWQPEEDGADKGEWVATRASGKKRSGWLVPIPVGYGALTELQDAGSVENARDNTTPFRFVESLFGIGEWLSPHRLQKPEQLLWYANTCADTGTYRCCNDYQPTEILESITD</sequence>
<dbReference type="Proteomes" id="UP001595548">
    <property type="component" value="Unassembled WGS sequence"/>
</dbReference>
<dbReference type="EMBL" id="JBHRTL010000007">
    <property type="protein sequence ID" value="MFC3155883.1"/>
    <property type="molecule type" value="Genomic_DNA"/>
</dbReference>
<name>A0ABV7HPR6_9GAMM</name>
<dbReference type="NCBIfam" id="TIGR02565">
    <property type="entry name" value="cas_Csy2"/>
    <property type="match status" value="1"/>
</dbReference>
<dbReference type="Pfam" id="PF09614">
    <property type="entry name" value="Cas_Csy2"/>
    <property type="match status" value="1"/>
</dbReference>
<evidence type="ECO:0000313" key="2">
    <source>
        <dbReference type="Proteomes" id="UP001595548"/>
    </source>
</evidence>
<proteinExistence type="predicted"/>
<reference evidence="2" key="1">
    <citation type="journal article" date="2019" name="Int. J. Syst. Evol. Microbiol.">
        <title>The Global Catalogue of Microorganisms (GCM) 10K type strain sequencing project: providing services to taxonomists for standard genome sequencing and annotation.</title>
        <authorList>
            <consortium name="The Broad Institute Genomics Platform"/>
            <consortium name="The Broad Institute Genome Sequencing Center for Infectious Disease"/>
            <person name="Wu L."/>
            <person name="Ma J."/>
        </authorList>
    </citation>
    <scope>NUCLEOTIDE SEQUENCE [LARGE SCALE GENOMIC DNA]</scope>
    <source>
        <strain evidence="2">KCTC 52141</strain>
    </source>
</reference>
<dbReference type="CDD" id="cd09736">
    <property type="entry name" value="Csy2_I-F"/>
    <property type="match status" value="1"/>
</dbReference>
<dbReference type="InterPro" id="IPR013398">
    <property type="entry name" value="CRISPR-assoc_prot_Csy2"/>
</dbReference>
<comment type="caution">
    <text evidence="1">The sequence shown here is derived from an EMBL/GenBank/DDBJ whole genome shotgun (WGS) entry which is preliminary data.</text>
</comment>
<keyword evidence="2" id="KW-1185">Reference proteome</keyword>
<gene>
    <name evidence="1" type="primary">csy2</name>
    <name evidence="1" type="ORF">ACFOEB_11780</name>
</gene>
<organism evidence="1 2">
    <name type="scientific">Gilvimarinus japonicus</name>
    <dbReference type="NCBI Taxonomy" id="1796469"/>
    <lineage>
        <taxon>Bacteria</taxon>
        <taxon>Pseudomonadati</taxon>
        <taxon>Pseudomonadota</taxon>
        <taxon>Gammaproteobacteria</taxon>
        <taxon>Cellvibrionales</taxon>
        <taxon>Cellvibrionaceae</taxon>
        <taxon>Gilvimarinus</taxon>
    </lineage>
</organism>
<dbReference type="RefSeq" id="WP_382416862.1">
    <property type="nucleotide sequence ID" value="NZ_AP031500.1"/>
</dbReference>